<evidence type="ECO:0000313" key="7">
    <source>
        <dbReference type="Proteomes" id="UP000601768"/>
    </source>
</evidence>
<dbReference type="PANTHER" id="PTHR33705:SF2">
    <property type="entry name" value="PHOSPHOCARRIER PROTEIN NPR"/>
    <property type="match status" value="1"/>
</dbReference>
<keyword evidence="3" id="KW-0963">Cytoplasm</keyword>
<reference evidence="6" key="1">
    <citation type="journal article" date="2018" name="Int. J. Syst. Evol. Microbiol.">
        <title>Neptunicella marina gen. nov., sp. nov., isolated from surface seawater.</title>
        <authorList>
            <person name="Liu X."/>
            <person name="Lai Q."/>
            <person name="Du Y."/>
            <person name="Zhang X."/>
            <person name="Liu Z."/>
            <person name="Sun F."/>
            <person name="Shao Z."/>
        </authorList>
    </citation>
    <scope>NUCLEOTIDE SEQUENCE</scope>
    <source>
        <strain evidence="6">S27-2</strain>
    </source>
</reference>
<sequence>MNRIEKTLTIQNKLGLHARAATQLAKLANQFDAEITIKQQDKTASANSVLGLMMLESHQGKQINVISEGVDAEAALQAVEDLIAKKFNEDE</sequence>
<dbReference type="InterPro" id="IPR000032">
    <property type="entry name" value="HPr-like"/>
</dbReference>
<dbReference type="InterPro" id="IPR050399">
    <property type="entry name" value="HPr"/>
</dbReference>
<dbReference type="GO" id="GO:0009401">
    <property type="term" value="P:phosphoenolpyruvate-dependent sugar phosphotransferase system"/>
    <property type="evidence" value="ECO:0007669"/>
    <property type="project" value="UniProtKB-KW"/>
</dbReference>
<dbReference type="InterPro" id="IPR002114">
    <property type="entry name" value="PTS_HPr_Ser_P_site"/>
</dbReference>
<dbReference type="PANTHER" id="PTHR33705">
    <property type="entry name" value="PHOSPHOCARRIER PROTEIN HPR"/>
    <property type="match status" value="1"/>
</dbReference>
<gene>
    <name evidence="6" type="ORF">H8B19_05090</name>
</gene>
<comment type="subcellular location">
    <subcellularLocation>
        <location evidence="1">Cytoplasm</location>
    </subcellularLocation>
</comment>
<evidence type="ECO:0000256" key="2">
    <source>
        <dbReference type="ARBA" id="ARBA00010736"/>
    </source>
</evidence>
<dbReference type="NCBIfam" id="TIGR01003">
    <property type="entry name" value="PTS_HPr_family"/>
    <property type="match status" value="1"/>
</dbReference>
<evidence type="ECO:0000256" key="3">
    <source>
        <dbReference type="ARBA" id="ARBA00022490"/>
    </source>
</evidence>
<dbReference type="Pfam" id="PF00381">
    <property type="entry name" value="PTS-HPr"/>
    <property type="match status" value="1"/>
</dbReference>
<dbReference type="SUPFAM" id="SSF55594">
    <property type="entry name" value="HPr-like"/>
    <property type="match status" value="1"/>
</dbReference>
<dbReference type="PRINTS" id="PR00107">
    <property type="entry name" value="PHOSPHOCPHPR"/>
</dbReference>
<evidence type="ECO:0000256" key="4">
    <source>
        <dbReference type="ARBA" id="ARBA00022683"/>
    </source>
</evidence>
<evidence type="ECO:0000256" key="1">
    <source>
        <dbReference type="ARBA" id="ARBA00004496"/>
    </source>
</evidence>
<dbReference type="PROSITE" id="PS00369">
    <property type="entry name" value="PTS_HPR_HIS"/>
    <property type="match status" value="1"/>
</dbReference>
<keyword evidence="7" id="KW-1185">Reference proteome</keyword>
<evidence type="ECO:0000313" key="6">
    <source>
        <dbReference type="EMBL" id="MBC3765240.1"/>
    </source>
</evidence>
<dbReference type="CDD" id="cd00367">
    <property type="entry name" value="PTS-HPr_like"/>
    <property type="match status" value="1"/>
</dbReference>
<dbReference type="Gene3D" id="3.30.1340.10">
    <property type="entry name" value="HPr-like"/>
    <property type="match status" value="1"/>
</dbReference>
<accession>A0A8J6IT00</accession>
<feature type="domain" description="HPr" evidence="5">
    <location>
        <begin position="3"/>
        <end position="90"/>
    </location>
</feature>
<dbReference type="AlphaFoldDB" id="A0A8J6IT00"/>
<dbReference type="InterPro" id="IPR035895">
    <property type="entry name" value="HPr-like_sf"/>
</dbReference>
<proteinExistence type="inferred from homology"/>
<dbReference type="InterPro" id="IPR001020">
    <property type="entry name" value="PTS_HPr_His_P_site"/>
</dbReference>
<dbReference type="GO" id="GO:0005737">
    <property type="term" value="C:cytoplasm"/>
    <property type="evidence" value="ECO:0007669"/>
    <property type="project" value="UniProtKB-SubCell"/>
</dbReference>
<name>A0A8J6IT00_9ALTE</name>
<dbReference type="RefSeq" id="WP_186505717.1">
    <property type="nucleotide sequence ID" value="NZ_JACNEP010000003.1"/>
</dbReference>
<protein>
    <submittedName>
        <fullName evidence="6">HPr family phosphocarrier protein</fullName>
    </submittedName>
</protein>
<dbReference type="PROSITE" id="PS51350">
    <property type="entry name" value="PTS_HPR_DOM"/>
    <property type="match status" value="1"/>
</dbReference>
<evidence type="ECO:0000259" key="5">
    <source>
        <dbReference type="PROSITE" id="PS51350"/>
    </source>
</evidence>
<keyword evidence="4" id="KW-0598">Phosphotransferase system</keyword>
<organism evidence="6 7">
    <name type="scientific">Neptunicella marina</name>
    <dbReference type="NCBI Taxonomy" id="2125989"/>
    <lineage>
        <taxon>Bacteria</taxon>
        <taxon>Pseudomonadati</taxon>
        <taxon>Pseudomonadota</taxon>
        <taxon>Gammaproteobacteria</taxon>
        <taxon>Alteromonadales</taxon>
        <taxon>Alteromonadaceae</taxon>
        <taxon>Neptunicella</taxon>
    </lineage>
</organism>
<dbReference type="Proteomes" id="UP000601768">
    <property type="component" value="Unassembled WGS sequence"/>
</dbReference>
<dbReference type="EMBL" id="JACNEP010000003">
    <property type="protein sequence ID" value="MBC3765240.1"/>
    <property type="molecule type" value="Genomic_DNA"/>
</dbReference>
<comment type="similarity">
    <text evidence="2">Belongs to the HPr family.</text>
</comment>
<reference evidence="6" key="2">
    <citation type="submission" date="2020-08" db="EMBL/GenBank/DDBJ databases">
        <authorList>
            <person name="Lai Q."/>
        </authorList>
    </citation>
    <scope>NUCLEOTIDE SEQUENCE</scope>
    <source>
        <strain evidence="6">S27-2</strain>
    </source>
</reference>
<comment type="caution">
    <text evidence="6">The sequence shown here is derived from an EMBL/GenBank/DDBJ whole genome shotgun (WGS) entry which is preliminary data.</text>
</comment>
<dbReference type="PROSITE" id="PS00589">
    <property type="entry name" value="PTS_HPR_SER"/>
    <property type="match status" value="1"/>
</dbReference>